<name>A0A1G7UNU2_9PROT</name>
<keyword evidence="2" id="KW-1185">Reference proteome</keyword>
<protein>
    <recommendedName>
        <fullName evidence="3">DUF4145 domain-containing protein</fullName>
    </recommendedName>
</protein>
<proteinExistence type="predicted"/>
<reference evidence="1 2" key="1">
    <citation type="submission" date="2016-10" db="EMBL/GenBank/DDBJ databases">
        <authorList>
            <person name="de Groot N.N."/>
        </authorList>
    </citation>
    <scope>NUCLEOTIDE SEQUENCE [LARGE SCALE GENOMIC DNA]</scope>
    <source>
        <strain evidence="1 2">DSM 25584</strain>
    </source>
</reference>
<dbReference type="RefSeq" id="WP_090022006.1">
    <property type="nucleotide sequence ID" value="NZ_FNCE01000015.1"/>
</dbReference>
<organism evidence="1 2">
    <name type="scientific">Limimonas halophila</name>
    <dbReference type="NCBI Taxonomy" id="1082479"/>
    <lineage>
        <taxon>Bacteria</taxon>
        <taxon>Pseudomonadati</taxon>
        <taxon>Pseudomonadota</taxon>
        <taxon>Alphaproteobacteria</taxon>
        <taxon>Rhodospirillales</taxon>
        <taxon>Rhodovibrionaceae</taxon>
        <taxon>Limimonas</taxon>
    </lineage>
</organism>
<sequence length="145" mass="16415">MEHLDYPDLDTWEDRKRWFEELEGERSQGGAARSLSEQACALMLDLQAVYCAGAWAATIILAATIVDSQLRYAPTEPALAEDLEWLRRARNQLVHENPKAPALTVEDQWTNRRSWERDARRAVGVAMAALYPDTGTDGRAKENRS</sequence>
<accession>A0A1G7UNU2</accession>
<dbReference type="STRING" id="1082479.SAMN05216241_11538"/>
<evidence type="ECO:0008006" key="3">
    <source>
        <dbReference type="Google" id="ProtNLM"/>
    </source>
</evidence>
<gene>
    <name evidence="1" type="ORF">SAMN05216241_11538</name>
</gene>
<dbReference type="EMBL" id="FNCE01000015">
    <property type="protein sequence ID" value="SDG48779.1"/>
    <property type="molecule type" value="Genomic_DNA"/>
</dbReference>
<evidence type="ECO:0000313" key="2">
    <source>
        <dbReference type="Proteomes" id="UP000199415"/>
    </source>
</evidence>
<dbReference type="Proteomes" id="UP000199415">
    <property type="component" value="Unassembled WGS sequence"/>
</dbReference>
<dbReference type="OrthoDB" id="1493988at2"/>
<evidence type="ECO:0000313" key="1">
    <source>
        <dbReference type="EMBL" id="SDG48779.1"/>
    </source>
</evidence>
<dbReference type="AlphaFoldDB" id="A0A1G7UNU2"/>